<accession>A0A7W8LCF9</accession>
<feature type="region of interest" description="Disordered" evidence="1">
    <location>
        <begin position="137"/>
        <end position="189"/>
    </location>
</feature>
<name>A0A7W8LCF9_9BURK</name>
<evidence type="ECO:0000256" key="1">
    <source>
        <dbReference type="SAM" id="MobiDB-lite"/>
    </source>
</evidence>
<proteinExistence type="predicted"/>
<organism evidence="2 3">
    <name type="scientific">Paraburkholderia youngii</name>
    <dbReference type="NCBI Taxonomy" id="2782701"/>
    <lineage>
        <taxon>Bacteria</taxon>
        <taxon>Pseudomonadati</taxon>
        <taxon>Pseudomonadota</taxon>
        <taxon>Betaproteobacteria</taxon>
        <taxon>Burkholderiales</taxon>
        <taxon>Burkholderiaceae</taxon>
        <taxon>Paraburkholderia</taxon>
    </lineage>
</organism>
<evidence type="ECO:0000313" key="3">
    <source>
        <dbReference type="Proteomes" id="UP000592820"/>
    </source>
</evidence>
<gene>
    <name evidence="2" type="ORF">HDG41_006169</name>
</gene>
<evidence type="ECO:0000313" key="2">
    <source>
        <dbReference type="EMBL" id="MBB5404078.1"/>
    </source>
</evidence>
<dbReference type="Proteomes" id="UP000592820">
    <property type="component" value="Unassembled WGS sequence"/>
</dbReference>
<sequence length="189" mass="21418">MEDGCFRKLPAPVLPGSGAKGLSQPRRPGMKIMPPVGEAPLFRRRSLDHKRRGARKPAVHRRCRDFDLAPSSEMPMRSGPALWHNAVTGAEKTRRARHSWPHAWRRHPGGRRLRKINFRLRASRQNRAPVRTRVYRARGRDARPGIADPPQPRPRKGPAVSGDRPTWVNQIGPVRRRNALRVSTSSGRS</sequence>
<reference evidence="2 3" key="1">
    <citation type="submission" date="2020-08" db="EMBL/GenBank/DDBJ databases">
        <title>Genomic Encyclopedia of Type Strains, Phase IV (KMG-V): Genome sequencing to study the core and pangenomes of soil and plant-associated prokaryotes.</title>
        <authorList>
            <person name="Whitman W."/>
        </authorList>
    </citation>
    <scope>NUCLEOTIDE SEQUENCE [LARGE SCALE GENOMIC DNA]</scope>
    <source>
        <strain evidence="2 3">JPY162</strain>
    </source>
</reference>
<dbReference type="AlphaFoldDB" id="A0A7W8LCF9"/>
<dbReference type="EMBL" id="JACHDE010000017">
    <property type="protein sequence ID" value="MBB5404078.1"/>
    <property type="molecule type" value="Genomic_DNA"/>
</dbReference>
<feature type="region of interest" description="Disordered" evidence="1">
    <location>
        <begin position="1"/>
        <end position="31"/>
    </location>
</feature>
<comment type="caution">
    <text evidence="2">The sequence shown here is derived from an EMBL/GenBank/DDBJ whole genome shotgun (WGS) entry which is preliminary data.</text>
</comment>
<protein>
    <submittedName>
        <fullName evidence="2">Uncharacterized protein</fullName>
    </submittedName>
</protein>